<dbReference type="InterPro" id="IPR021329">
    <property type="entry name" value="DUF2938"/>
</dbReference>
<proteinExistence type="predicted"/>
<dbReference type="AlphaFoldDB" id="A0A0A0CWJ6"/>
<protein>
    <submittedName>
        <fullName evidence="1">Membrane protein</fullName>
    </submittedName>
</protein>
<dbReference type="Proteomes" id="UP000029995">
    <property type="component" value="Unassembled WGS sequence"/>
</dbReference>
<feature type="non-terminal residue" evidence="1">
    <location>
        <position position="81"/>
    </location>
</feature>
<dbReference type="OrthoDB" id="9812539at2"/>
<reference evidence="1 2" key="1">
    <citation type="submission" date="2014-01" db="EMBL/GenBank/DDBJ databases">
        <title>Genome sequence determination for a cystic fibrosis isolate, Inquilinus limosus.</title>
        <authorList>
            <person name="Pino M."/>
            <person name="Di Conza J."/>
            <person name="Gutkind G."/>
        </authorList>
    </citation>
    <scope>NUCLEOTIDE SEQUENCE [LARGE SCALE GENOMIC DNA]</scope>
    <source>
        <strain evidence="1 2">MP06</strain>
    </source>
</reference>
<comment type="caution">
    <text evidence="1">The sequence shown here is derived from an EMBL/GenBank/DDBJ whole genome shotgun (WGS) entry which is preliminary data.</text>
</comment>
<sequence>MENELEFGLRAVLVGAGATAVGDLWTALLARLTGVSGLNWAMVGRWVGHLPRGRFVHDGIGRSAPVAGERALGWATHYAIG</sequence>
<dbReference type="EMBL" id="JANX01000985">
    <property type="protein sequence ID" value="KGM30184.1"/>
    <property type="molecule type" value="Genomic_DNA"/>
</dbReference>
<dbReference type="Pfam" id="PF11158">
    <property type="entry name" value="DUF2938"/>
    <property type="match status" value="1"/>
</dbReference>
<evidence type="ECO:0000313" key="1">
    <source>
        <dbReference type="EMBL" id="KGM30184.1"/>
    </source>
</evidence>
<accession>A0A0A0CWJ6</accession>
<name>A0A0A0CWJ6_9PROT</name>
<gene>
    <name evidence="1" type="ORF">P409_34590</name>
</gene>
<evidence type="ECO:0000313" key="2">
    <source>
        <dbReference type="Proteomes" id="UP000029995"/>
    </source>
</evidence>
<organism evidence="1 2">
    <name type="scientific">Inquilinus limosus MP06</name>
    <dbReference type="NCBI Taxonomy" id="1398085"/>
    <lineage>
        <taxon>Bacteria</taxon>
        <taxon>Pseudomonadati</taxon>
        <taxon>Pseudomonadota</taxon>
        <taxon>Alphaproteobacteria</taxon>
        <taxon>Rhodospirillales</taxon>
        <taxon>Rhodospirillaceae</taxon>
        <taxon>Inquilinus</taxon>
    </lineage>
</organism>
<dbReference type="RefSeq" id="WP_034849455.1">
    <property type="nucleotide sequence ID" value="NZ_JANX01000985.1"/>
</dbReference>